<comment type="catalytic activity">
    <reaction evidence="14">
        <text>K(+)(in) = K(+)(out)</text>
        <dbReference type="Rhea" id="RHEA:29463"/>
        <dbReference type="ChEBI" id="CHEBI:29103"/>
    </reaction>
</comment>
<evidence type="ECO:0000256" key="11">
    <source>
        <dbReference type="ARBA" id="ARBA00023065"/>
    </source>
</evidence>
<dbReference type="OrthoDB" id="296522at2759"/>
<evidence type="ECO:0000256" key="15">
    <source>
        <dbReference type="SAM" id="Phobius"/>
    </source>
</evidence>
<accession>E4WVZ2</accession>
<dbReference type="FunFam" id="1.20.120.350:FF:000091">
    <property type="entry name" value="Predicted protein"/>
    <property type="match status" value="1"/>
</dbReference>
<keyword evidence="11" id="KW-0406">Ion transport</keyword>
<dbReference type="GO" id="GO:0051260">
    <property type="term" value="P:protein homooligomerization"/>
    <property type="evidence" value="ECO:0007669"/>
    <property type="project" value="InterPro"/>
</dbReference>
<dbReference type="PRINTS" id="PR01495">
    <property type="entry name" value="SHABCHANNEL"/>
</dbReference>
<dbReference type="EMBL" id="FN653017">
    <property type="protein sequence ID" value="CBY21295.1"/>
    <property type="molecule type" value="Genomic_DNA"/>
</dbReference>
<evidence type="ECO:0000256" key="1">
    <source>
        <dbReference type="ARBA" id="ARBA00004141"/>
    </source>
</evidence>
<feature type="domain" description="Ion transport" evidence="16">
    <location>
        <begin position="170"/>
        <end position="395"/>
    </location>
</feature>
<dbReference type="PRINTS" id="PR01491">
    <property type="entry name" value="KVCHANNEL"/>
</dbReference>
<evidence type="ECO:0008006" key="20">
    <source>
        <dbReference type="Google" id="ProtNLM"/>
    </source>
</evidence>
<dbReference type="Gene3D" id="3.30.710.10">
    <property type="entry name" value="Potassium Channel Kv1.1, Chain A"/>
    <property type="match status" value="1"/>
</dbReference>
<keyword evidence="10 15" id="KW-1133">Transmembrane helix</keyword>
<dbReference type="SUPFAM" id="SSF54695">
    <property type="entry name" value="POZ domain"/>
    <property type="match status" value="1"/>
</dbReference>
<gene>
    <name evidence="18" type="ORF">GSOID_T00009051001</name>
</gene>
<dbReference type="GO" id="GO:0005251">
    <property type="term" value="F:delayed rectifier potassium channel activity"/>
    <property type="evidence" value="ECO:0007669"/>
    <property type="project" value="TreeGrafter"/>
</dbReference>
<feature type="transmembrane region" description="Helical" evidence="15">
    <location>
        <begin position="303"/>
        <end position="324"/>
    </location>
</feature>
<evidence type="ECO:0000259" key="16">
    <source>
        <dbReference type="Pfam" id="PF00520"/>
    </source>
</evidence>
<comment type="subcellular location">
    <subcellularLocation>
        <location evidence="2">Cell membrane</location>
    </subcellularLocation>
    <subcellularLocation>
        <location evidence="1">Membrane</location>
        <topology evidence="1">Multi-pass membrane protein</topology>
    </subcellularLocation>
</comment>
<feature type="transmembrane region" description="Helical" evidence="15">
    <location>
        <begin position="331"/>
        <end position="352"/>
    </location>
</feature>
<dbReference type="InParanoid" id="E4WVZ2"/>
<evidence type="ECO:0000256" key="8">
    <source>
        <dbReference type="ARBA" id="ARBA00022882"/>
    </source>
</evidence>
<dbReference type="InterPro" id="IPR003968">
    <property type="entry name" value="K_chnl_volt-dep_Kv"/>
</dbReference>
<evidence type="ECO:0000256" key="14">
    <source>
        <dbReference type="ARBA" id="ARBA00034430"/>
    </source>
</evidence>
<name>E4WVZ2_OIKDI</name>
<feature type="transmembrane region" description="Helical" evidence="15">
    <location>
        <begin position="167"/>
        <end position="189"/>
    </location>
</feature>
<protein>
    <recommendedName>
        <fullName evidence="20">BTB domain-containing protein</fullName>
    </recommendedName>
</protein>
<organism evidence="18 19">
    <name type="scientific">Oikopleura dioica</name>
    <name type="common">Tunicate</name>
    <dbReference type="NCBI Taxonomy" id="34765"/>
    <lineage>
        <taxon>Eukaryota</taxon>
        <taxon>Metazoa</taxon>
        <taxon>Chordata</taxon>
        <taxon>Tunicata</taxon>
        <taxon>Appendicularia</taxon>
        <taxon>Copelata</taxon>
        <taxon>Oikopleuridae</taxon>
        <taxon>Oikopleura</taxon>
    </lineage>
</organism>
<dbReference type="Pfam" id="PF00520">
    <property type="entry name" value="Ion_trans"/>
    <property type="match status" value="1"/>
</dbReference>
<dbReference type="InterPro" id="IPR005821">
    <property type="entry name" value="Ion_trans_dom"/>
</dbReference>
<proteinExistence type="predicted"/>
<evidence type="ECO:0000256" key="4">
    <source>
        <dbReference type="ARBA" id="ARBA00022475"/>
    </source>
</evidence>
<feature type="transmembrane region" description="Helical" evidence="15">
    <location>
        <begin position="234"/>
        <end position="253"/>
    </location>
</feature>
<evidence type="ECO:0000256" key="13">
    <source>
        <dbReference type="ARBA" id="ARBA00023303"/>
    </source>
</evidence>
<evidence type="ECO:0000256" key="10">
    <source>
        <dbReference type="ARBA" id="ARBA00022989"/>
    </source>
</evidence>
<evidence type="ECO:0000313" key="19">
    <source>
        <dbReference type="Proteomes" id="UP000001307"/>
    </source>
</evidence>
<keyword evidence="8" id="KW-0851">Voltage-gated channel</keyword>
<evidence type="ECO:0000259" key="17">
    <source>
        <dbReference type="Pfam" id="PF02214"/>
    </source>
</evidence>
<dbReference type="GO" id="GO:0008076">
    <property type="term" value="C:voltage-gated potassium channel complex"/>
    <property type="evidence" value="ECO:0007669"/>
    <property type="project" value="InterPro"/>
</dbReference>
<dbReference type="InterPro" id="IPR003131">
    <property type="entry name" value="T1-type_BTB"/>
</dbReference>
<dbReference type="InterPro" id="IPR027359">
    <property type="entry name" value="Volt_channel_dom_sf"/>
</dbReference>
<dbReference type="PRINTS" id="PR00169">
    <property type="entry name" value="KCHANNEL"/>
</dbReference>
<keyword evidence="12 15" id="KW-0472">Membrane</keyword>
<evidence type="ECO:0000313" key="18">
    <source>
        <dbReference type="EMBL" id="CBY21295.1"/>
    </source>
</evidence>
<sequence>MVEKAAKFFLFDFIISKNQGYIYKVPWKIIANAPESRLARLGEAECIEELKSLVDDFDDDTNEMFFDRHCGAFDAVINFYRTFKLHMPEDMCPIYYKDELAFWGVNDIYLEGCCQGRYHNKKEQIREELNHVEKNESDKTFEGHEDVAFSQQRKKLWDLMEQPQSSFAAKILAIISVLFIILSTVALSMNTMKEFQNLAHLNHIESICIAWFTMEYIIRFLASPTKLKFLKGPLNCIDLLAILPYYITVLMTTHNEEMLKFNNVRRIVQVFRIMRILRILKLARHSTGLQSLGYTLKRSYDELGLLLLFLTITIMIFSSLAYFAEKNEEDTVFSSIPACFWWATITMTTVGYGDMYPQTVIGKLVGACCCITGVLVIALPIPIIVNNFSEFYKEQRRREKDGKRREAMMRAQNEQRGIIVNTLPK</sequence>
<evidence type="ECO:0000256" key="7">
    <source>
        <dbReference type="ARBA" id="ARBA00022826"/>
    </source>
</evidence>
<keyword evidence="7" id="KW-0631">Potassium channel</keyword>
<dbReference type="InterPro" id="IPR011333">
    <property type="entry name" value="SKP1/BTB/POZ_sf"/>
</dbReference>
<evidence type="ECO:0000256" key="9">
    <source>
        <dbReference type="ARBA" id="ARBA00022958"/>
    </source>
</evidence>
<dbReference type="InterPro" id="IPR003973">
    <property type="entry name" value="K_chnl_volt-dep_Kv2"/>
</dbReference>
<evidence type="ECO:0000256" key="12">
    <source>
        <dbReference type="ARBA" id="ARBA00023136"/>
    </source>
</evidence>
<evidence type="ECO:0000256" key="3">
    <source>
        <dbReference type="ARBA" id="ARBA00022448"/>
    </source>
</evidence>
<keyword evidence="3" id="KW-0813">Transport</keyword>
<evidence type="ECO:0000256" key="6">
    <source>
        <dbReference type="ARBA" id="ARBA00022692"/>
    </source>
</evidence>
<dbReference type="SUPFAM" id="SSF81324">
    <property type="entry name" value="Voltage-gated potassium channels"/>
    <property type="match status" value="1"/>
</dbReference>
<keyword evidence="9" id="KW-0630">Potassium</keyword>
<keyword evidence="4" id="KW-1003">Cell membrane</keyword>
<feature type="transmembrane region" description="Helical" evidence="15">
    <location>
        <begin position="364"/>
        <end position="388"/>
    </location>
</feature>
<dbReference type="InterPro" id="IPR028325">
    <property type="entry name" value="VG_K_chnl"/>
</dbReference>
<dbReference type="FunFam" id="1.10.287.70:FF:000034">
    <property type="entry name" value="Potassium voltage-gated channel subfamily B member"/>
    <property type="match status" value="1"/>
</dbReference>
<keyword evidence="13" id="KW-0407">Ion channel</keyword>
<dbReference type="Pfam" id="PF02214">
    <property type="entry name" value="BTB_2"/>
    <property type="match status" value="1"/>
</dbReference>
<dbReference type="PANTHER" id="PTHR11537">
    <property type="entry name" value="VOLTAGE-GATED POTASSIUM CHANNEL"/>
    <property type="match status" value="1"/>
</dbReference>
<evidence type="ECO:0000256" key="2">
    <source>
        <dbReference type="ARBA" id="ARBA00004236"/>
    </source>
</evidence>
<evidence type="ECO:0000256" key="5">
    <source>
        <dbReference type="ARBA" id="ARBA00022538"/>
    </source>
</evidence>
<reference evidence="18 19" key="1">
    <citation type="journal article" date="2010" name="Science">
        <title>Plasticity of animal genome architecture unmasked by rapid evolution of a pelagic tunicate.</title>
        <authorList>
            <person name="Denoeud F."/>
            <person name="Henriet S."/>
            <person name="Mungpakdee S."/>
            <person name="Aury J.M."/>
            <person name="Da Silva C."/>
            <person name="Brinkmann H."/>
            <person name="Mikhaleva J."/>
            <person name="Olsen L.C."/>
            <person name="Jubin C."/>
            <person name="Canestro C."/>
            <person name="Bouquet J.M."/>
            <person name="Danks G."/>
            <person name="Poulain J."/>
            <person name="Campsteijn C."/>
            <person name="Adamski M."/>
            <person name="Cross I."/>
            <person name="Yadetie F."/>
            <person name="Muffato M."/>
            <person name="Louis A."/>
            <person name="Butcher S."/>
            <person name="Tsagkogeorga G."/>
            <person name="Konrad A."/>
            <person name="Singh S."/>
            <person name="Jensen M.F."/>
            <person name="Cong E.H."/>
            <person name="Eikeseth-Otteraa H."/>
            <person name="Noel B."/>
            <person name="Anthouard V."/>
            <person name="Porcel B.M."/>
            <person name="Kachouri-Lafond R."/>
            <person name="Nishino A."/>
            <person name="Ugolini M."/>
            <person name="Chourrout P."/>
            <person name="Nishida H."/>
            <person name="Aasland R."/>
            <person name="Huzurbazar S."/>
            <person name="Westhof E."/>
            <person name="Delsuc F."/>
            <person name="Lehrach H."/>
            <person name="Reinhardt R."/>
            <person name="Weissenbach J."/>
            <person name="Roy S.W."/>
            <person name="Artiguenave F."/>
            <person name="Postlethwait J.H."/>
            <person name="Manak J.R."/>
            <person name="Thompson E.M."/>
            <person name="Jaillon O."/>
            <person name="Du Pasquier L."/>
            <person name="Boudinot P."/>
            <person name="Liberles D.A."/>
            <person name="Volff J.N."/>
            <person name="Philippe H."/>
            <person name="Lenhard B."/>
            <person name="Roest Crollius H."/>
            <person name="Wincker P."/>
            <person name="Chourrout D."/>
        </authorList>
    </citation>
    <scope>NUCLEOTIDE SEQUENCE [LARGE SCALE GENOMIC DNA]</scope>
</reference>
<dbReference type="PANTHER" id="PTHR11537:SF254">
    <property type="entry name" value="POTASSIUM VOLTAGE-GATED CHANNEL PROTEIN SHAB"/>
    <property type="match status" value="1"/>
</dbReference>
<dbReference type="Gene3D" id="1.10.287.70">
    <property type="match status" value="1"/>
</dbReference>
<dbReference type="AlphaFoldDB" id="E4WVZ2"/>
<dbReference type="Gene3D" id="1.20.120.350">
    <property type="entry name" value="Voltage-gated potassium channels. Chain C"/>
    <property type="match status" value="1"/>
</dbReference>
<dbReference type="Proteomes" id="UP000001307">
    <property type="component" value="Unassembled WGS sequence"/>
</dbReference>
<keyword evidence="19" id="KW-1185">Reference proteome</keyword>
<keyword evidence="6 15" id="KW-0812">Transmembrane</keyword>
<keyword evidence="5" id="KW-0633">Potassium transport</keyword>
<dbReference type="GO" id="GO:0001508">
    <property type="term" value="P:action potential"/>
    <property type="evidence" value="ECO:0007669"/>
    <property type="project" value="TreeGrafter"/>
</dbReference>
<feature type="domain" description="Potassium channel tetramerisation-type BTB" evidence="17">
    <location>
        <begin position="20"/>
        <end position="113"/>
    </location>
</feature>